<reference evidence="2 3" key="1">
    <citation type="journal article" date="2008" name="Nature">
        <title>The genome of Laccaria bicolor provides insights into mycorrhizal symbiosis.</title>
        <authorList>
            <person name="Martin F."/>
            <person name="Aerts A."/>
            <person name="Ahren D."/>
            <person name="Brun A."/>
            <person name="Danchin E.G.J."/>
            <person name="Duchaussoy F."/>
            <person name="Gibon J."/>
            <person name="Kohler A."/>
            <person name="Lindquist E."/>
            <person name="Pereda V."/>
            <person name="Salamov A."/>
            <person name="Shapiro H.J."/>
            <person name="Wuyts J."/>
            <person name="Blaudez D."/>
            <person name="Buee M."/>
            <person name="Brokstein P."/>
            <person name="Canbaeck B."/>
            <person name="Cohen D."/>
            <person name="Courty P.E."/>
            <person name="Coutinho P.M."/>
            <person name="Delaruelle C."/>
            <person name="Detter J.C."/>
            <person name="Deveau A."/>
            <person name="DiFazio S."/>
            <person name="Duplessis S."/>
            <person name="Fraissinet-Tachet L."/>
            <person name="Lucic E."/>
            <person name="Frey-Klett P."/>
            <person name="Fourrey C."/>
            <person name="Feussner I."/>
            <person name="Gay G."/>
            <person name="Grimwood J."/>
            <person name="Hoegger P.J."/>
            <person name="Jain P."/>
            <person name="Kilaru S."/>
            <person name="Labbe J."/>
            <person name="Lin Y.C."/>
            <person name="Legue V."/>
            <person name="Le Tacon F."/>
            <person name="Marmeisse R."/>
            <person name="Melayah D."/>
            <person name="Montanini B."/>
            <person name="Muratet M."/>
            <person name="Nehls U."/>
            <person name="Niculita-Hirzel H."/>
            <person name="Oudot-Le Secq M.P."/>
            <person name="Peter M."/>
            <person name="Quesneville H."/>
            <person name="Rajashekar B."/>
            <person name="Reich M."/>
            <person name="Rouhier N."/>
            <person name="Schmutz J."/>
            <person name="Yin T."/>
            <person name="Chalot M."/>
            <person name="Henrissat B."/>
            <person name="Kuees U."/>
            <person name="Lucas S."/>
            <person name="Van de Peer Y."/>
            <person name="Podila G.K."/>
            <person name="Polle A."/>
            <person name="Pukkila P.J."/>
            <person name="Richardson P.M."/>
            <person name="Rouze P."/>
            <person name="Sanders I.R."/>
            <person name="Stajich J.E."/>
            <person name="Tunlid A."/>
            <person name="Tuskan G."/>
            <person name="Grigoriev I.V."/>
        </authorList>
    </citation>
    <scope>NUCLEOTIDE SEQUENCE [LARGE SCALE GENOMIC DNA]</scope>
    <source>
        <strain evidence="3">S238N-H82 / ATCC MYA-4686</strain>
    </source>
</reference>
<dbReference type="RefSeq" id="XP_001874150.1">
    <property type="nucleotide sequence ID" value="XM_001874115.1"/>
</dbReference>
<protein>
    <submittedName>
        <fullName evidence="2">Predicted protein</fullName>
    </submittedName>
</protein>
<keyword evidence="1" id="KW-0812">Transmembrane</keyword>
<feature type="transmembrane region" description="Helical" evidence="1">
    <location>
        <begin position="269"/>
        <end position="288"/>
    </location>
</feature>
<keyword evidence="1" id="KW-0472">Membrane</keyword>
<feature type="transmembrane region" description="Helical" evidence="1">
    <location>
        <begin position="351"/>
        <end position="373"/>
    </location>
</feature>
<dbReference type="EMBL" id="DS547091">
    <property type="protein sequence ID" value="EDR15942.1"/>
    <property type="molecule type" value="Genomic_DNA"/>
</dbReference>
<feature type="transmembrane region" description="Helical" evidence="1">
    <location>
        <begin position="379"/>
        <end position="397"/>
    </location>
</feature>
<name>B0CNK6_LACBS</name>
<proteinExistence type="predicted"/>
<evidence type="ECO:0000313" key="2">
    <source>
        <dbReference type="EMBL" id="EDR15942.1"/>
    </source>
</evidence>
<dbReference type="OrthoDB" id="2747447at2759"/>
<accession>B0CNK6</accession>
<dbReference type="InParanoid" id="B0CNK6"/>
<keyword evidence="3" id="KW-1185">Reference proteome</keyword>
<sequence length="685" mass="74914">MRQALLQVHPLRQDALQCHTETNQHLTAEENNCGYIPPTQPTSSQPAPPTLCSPRTPRPWRLSILNAVVMPLFALTKPVSATPIIRRAAASQDPDATSIVSNFQDLSAILSLLAADTVEDKLCDPSSNDLERMSATWSLFGILGVVRAFSKIAVGLAGAEAAGIQLSGSGVYTSKRTKSALSRWVVGIPNPTPLWQDDQNRILGEVDAIGAPWIRPHIVVMGYSRCPFRTRARRVIFDRAVCIFLTGVITAVPIIILRSAHGNNLLNNMALGVLVGSTLMCCGLSLVIQARNDVGVNHLRDVSVEQRFKDVSALRTGDTVVTVKGQHPSAMILWQEDLVAVRSADRLDIRIMSAAAALALLAGYIVNYLVLGSTNSPRAYIWLGVQIAILFLRYCLWATRPQLLHQRQECVLYFTVGSLVDPIDLDHPDKDSGATLSRDVVHFAVASAGSKVLNDGGDVLKLNLDVLDLLSHSAPRDILLANYCDLDQLVNPEKERVIRAIRLPWSVMEELYAAQGLILGKNPWALGGLYLSAVFDISPKGTHTFLGLTTIHPRRNKTNEALSQDGLSRLAPPDVVGFTYECYGITGSLVDGTVSLKVGDVNGYADWHTKFRENVATCRSSAVSNGPGHCEVHVRYLGEESRKGKRMTRIDPSMKDVFTSARDIVNHEKEKDHSVCQDDCIIFGF</sequence>
<dbReference type="GeneID" id="6069349"/>
<keyword evidence="1" id="KW-1133">Transmembrane helix</keyword>
<dbReference type="Proteomes" id="UP000001194">
    <property type="component" value="Unassembled WGS sequence"/>
</dbReference>
<dbReference type="AlphaFoldDB" id="B0CNK6"/>
<gene>
    <name evidence="2" type="ORF">LACBIDRAFT_321042</name>
</gene>
<dbReference type="HOGENOM" id="CLU_446967_0_0_1"/>
<feature type="transmembrane region" description="Helical" evidence="1">
    <location>
        <begin position="236"/>
        <end position="257"/>
    </location>
</feature>
<evidence type="ECO:0000256" key="1">
    <source>
        <dbReference type="SAM" id="Phobius"/>
    </source>
</evidence>
<evidence type="ECO:0000313" key="3">
    <source>
        <dbReference type="Proteomes" id="UP000001194"/>
    </source>
</evidence>
<organism evidence="3">
    <name type="scientific">Laccaria bicolor (strain S238N-H82 / ATCC MYA-4686)</name>
    <name type="common">Bicoloured deceiver</name>
    <name type="synonym">Laccaria laccata var. bicolor</name>
    <dbReference type="NCBI Taxonomy" id="486041"/>
    <lineage>
        <taxon>Eukaryota</taxon>
        <taxon>Fungi</taxon>
        <taxon>Dikarya</taxon>
        <taxon>Basidiomycota</taxon>
        <taxon>Agaricomycotina</taxon>
        <taxon>Agaricomycetes</taxon>
        <taxon>Agaricomycetidae</taxon>
        <taxon>Agaricales</taxon>
        <taxon>Agaricineae</taxon>
        <taxon>Hydnangiaceae</taxon>
        <taxon>Laccaria</taxon>
    </lineage>
</organism>
<dbReference type="KEGG" id="lbc:LACBIDRAFT_321042"/>